<feature type="compositionally biased region" description="Pro residues" evidence="1">
    <location>
        <begin position="289"/>
        <end position="305"/>
    </location>
</feature>
<organism evidence="2 3">
    <name type="scientific">Podospora pseudocomata</name>
    <dbReference type="NCBI Taxonomy" id="2093779"/>
    <lineage>
        <taxon>Eukaryota</taxon>
        <taxon>Fungi</taxon>
        <taxon>Dikarya</taxon>
        <taxon>Ascomycota</taxon>
        <taxon>Pezizomycotina</taxon>
        <taxon>Sordariomycetes</taxon>
        <taxon>Sordariomycetidae</taxon>
        <taxon>Sordariales</taxon>
        <taxon>Podosporaceae</taxon>
        <taxon>Podospora</taxon>
    </lineage>
</organism>
<keyword evidence="3" id="KW-1185">Reference proteome</keyword>
<dbReference type="GeneID" id="87909458"/>
<proteinExistence type="predicted"/>
<comment type="caution">
    <text evidence="2">The sequence shown here is derived from an EMBL/GenBank/DDBJ whole genome shotgun (WGS) entry which is preliminary data.</text>
</comment>
<accession>A0ABR0GE77</accession>
<evidence type="ECO:0000256" key="1">
    <source>
        <dbReference type="SAM" id="MobiDB-lite"/>
    </source>
</evidence>
<feature type="compositionally biased region" description="Pro residues" evidence="1">
    <location>
        <begin position="243"/>
        <end position="255"/>
    </location>
</feature>
<gene>
    <name evidence="2" type="ORF">QC762_400970</name>
</gene>
<feature type="compositionally biased region" description="Low complexity" evidence="1">
    <location>
        <begin position="276"/>
        <end position="288"/>
    </location>
</feature>
<evidence type="ECO:0000313" key="2">
    <source>
        <dbReference type="EMBL" id="KAK4654087.1"/>
    </source>
</evidence>
<reference evidence="2 3" key="1">
    <citation type="journal article" date="2023" name="bioRxiv">
        <title>High-quality genome assemblies of four members of thePodospora anserinaspecies complex.</title>
        <authorList>
            <person name="Ament-Velasquez S.L."/>
            <person name="Vogan A.A."/>
            <person name="Wallerman O."/>
            <person name="Hartmann F."/>
            <person name="Gautier V."/>
            <person name="Silar P."/>
            <person name="Giraud T."/>
            <person name="Johannesson H."/>
        </authorList>
    </citation>
    <scope>NUCLEOTIDE SEQUENCE [LARGE SCALE GENOMIC DNA]</scope>
    <source>
        <strain evidence="2 3">CBS 415.72m</strain>
    </source>
</reference>
<dbReference type="EMBL" id="JAFFHA010000006">
    <property type="protein sequence ID" value="KAK4654087.1"/>
    <property type="molecule type" value="Genomic_DNA"/>
</dbReference>
<dbReference type="RefSeq" id="XP_062743062.1">
    <property type="nucleotide sequence ID" value="XM_062889551.1"/>
</dbReference>
<sequence length="544" mass="57450">MPPSYQPVTSQVDVAEPLTMLMIEPAPVFVTVPSQQLVLFESMPAAQPAFTPAAGPSTMDVLCSSLGALTVQCAHTPMASIWQESWAVQRFGRPAFDLQPAALMPAPRLPGLPSLVKPTVVASAVTNSEVMETEIVRPAVQLPPKPAGQLPLPPVAPIPVPAMAVPTPVAAPDNVVAPPAPEMEVRPQQAAVQPLKRNRVVAPVNLVIQQTPQLEFVVPPRHPAAPVNLVMVPPAPVQTSPQQPLPPVQPSPPARVPRNTPAGPLNLVIAPPTLTSSSRPQQAQAPKQQKPPAPASRAPSPPPILCRPHWKLVKKLSPSEAQAKLTLPTLALPSVPKVTPEVAPLPQPAPVVPVPVVPAPVAAPLPPAAAPAISDAVPEQLAPIPPPGSRPVAPMRRRRAFGNTVPLLPPGASVLEQKPLPATVVAAAAESSGSVMKAPAPTPLPPARTAHWAGLELRTLADRLIKGCVDVDAWRRRLFGDIEMYIGGEEDDDTLFSPEQASEVMKTLFRSVRSSDVGFQRQKDNTLNKVVRIARKGGLVIERL</sequence>
<evidence type="ECO:0000313" key="3">
    <source>
        <dbReference type="Proteomes" id="UP001323405"/>
    </source>
</evidence>
<protein>
    <submittedName>
        <fullName evidence="2">Uncharacterized protein</fullName>
    </submittedName>
</protein>
<feature type="region of interest" description="Disordered" evidence="1">
    <location>
        <begin position="235"/>
        <end position="306"/>
    </location>
</feature>
<dbReference type="Proteomes" id="UP001323405">
    <property type="component" value="Unassembled WGS sequence"/>
</dbReference>
<name>A0ABR0GE77_9PEZI</name>